<dbReference type="InterPro" id="IPR047872">
    <property type="entry name" value="EFG_IV"/>
</dbReference>
<keyword evidence="2" id="KW-0342">GTP-binding</keyword>
<dbReference type="SUPFAM" id="SSF50447">
    <property type="entry name" value="Translation proteins"/>
    <property type="match status" value="1"/>
</dbReference>
<gene>
    <name evidence="5" type="ORF">ACIGW0_20520</name>
</gene>
<proteinExistence type="predicted"/>
<evidence type="ECO:0000256" key="2">
    <source>
        <dbReference type="ARBA" id="ARBA00023134"/>
    </source>
</evidence>
<reference evidence="5 6" key="1">
    <citation type="submission" date="2024-10" db="EMBL/GenBank/DDBJ databases">
        <title>The Natural Products Discovery Center: Release of the First 8490 Sequenced Strains for Exploring Actinobacteria Biosynthetic Diversity.</title>
        <authorList>
            <person name="Kalkreuter E."/>
            <person name="Kautsar S.A."/>
            <person name="Yang D."/>
            <person name="Bader C.D."/>
            <person name="Teijaro C.N."/>
            <person name="Fluegel L."/>
            <person name="Davis C.M."/>
            <person name="Simpson J.R."/>
            <person name="Lauterbach L."/>
            <person name="Steele A.D."/>
            <person name="Gui C."/>
            <person name="Meng S."/>
            <person name="Li G."/>
            <person name="Viehrig K."/>
            <person name="Ye F."/>
            <person name="Su P."/>
            <person name="Kiefer A.F."/>
            <person name="Nichols A."/>
            <person name="Cepeda A.J."/>
            <person name="Yan W."/>
            <person name="Fan B."/>
            <person name="Jiang Y."/>
            <person name="Adhikari A."/>
            <person name="Zheng C.-J."/>
            <person name="Schuster L."/>
            <person name="Cowan T.M."/>
            <person name="Smanski M.J."/>
            <person name="Chevrette M.G."/>
            <person name="De Carvalho L.P.S."/>
            <person name="Shen B."/>
        </authorList>
    </citation>
    <scope>NUCLEOTIDE SEQUENCE [LARGE SCALE GENOMIC DNA]</scope>
    <source>
        <strain evidence="5 6">NPDC053346</strain>
    </source>
</reference>
<dbReference type="PROSITE" id="PS51722">
    <property type="entry name" value="G_TR_2"/>
    <property type="match status" value="1"/>
</dbReference>
<dbReference type="SUPFAM" id="SSF54980">
    <property type="entry name" value="EF-G C-terminal domain-like"/>
    <property type="match status" value="2"/>
</dbReference>
<dbReference type="InterPro" id="IPR027417">
    <property type="entry name" value="P-loop_NTPase"/>
</dbReference>
<feature type="region of interest" description="Disordered" evidence="3">
    <location>
        <begin position="1"/>
        <end position="20"/>
    </location>
</feature>
<dbReference type="CDD" id="cd01434">
    <property type="entry name" value="EFG_mtEFG1_IV"/>
    <property type="match status" value="1"/>
</dbReference>
<dbReference type="InterPro" id="IPR014721">
    <property type="entry name" value="Ribsml_uS5_D2-typ_fold_subgr"/>
</dbReference>
<dbReference type="PRINTS" id="PR00315">
    <property type="entry name" value="ELONGATNFCT"/>
</dbReference>
<dbReference type="InterPro" id="IPR053905">
    <property type="entry name" value="EF-G-like_DII"/>
</dbReference>
<evidence type="ECO:0000313" key="6">
    <source>
        <dbReference type="Proteomes" id="UP001614391"/>
    </source>
</evidence>
<dbReference type="InterPro" id="IPR000640">
    <property type="entry name" value="EFG_V-like"/>
</dbReference>
<comment type="caution">
    <text evidence="5">The sequence shown here is derived from an EMBL/GenBank/DDBJ whole genome shotgun (WGS) entry which is preliminary data.</text>
</comment>
<dbReference type="PANTHER" id="PTHR43261">
    <property type="entry name" value="TRANSLATION ELONGATION FACTOR G-RELATED"/>
    <property type="match status" value="1"/>
</dbReference>
<dbReference type="Gene3D" id="3.30.70.870">
    <property type="entry name" value="Elongation Factor G (Translational Gtpase), domain 3"/>
    <property type="match status" value="1"/>
</dbReference>
<accession>A0ABW8CVZ2</accession>
<evidence type="ECO:0000256" key="3">
    <source>
        <dbReference type="SAM" id="MobiDB-lite"/>
    </source>
</evidence>
<dbReference type="Pfam" id="PF14492">
    <property type="entry name" value="EFG_III"/>
    <property type="match status" value="1"/>
</dbReference>
<dbReference type="Gene3D" id="3.30.70.240">
    <property type="match status" value="1"/>
</dbReference>
<dbReference type="Pfam" id="PF03764">
    <property type="entry name" value="EFG_IV"/>
    <property type="match status" value="1"/>
</dbReference>
<dbReference type="InterPro" id="IPR000795">
    <property type="entry name" value="T_Tr_GTP-bd_dom"/>
</dbReference>
<feature type="region of interest" description="Disordered" evidence="3">
    <location>
        <begin position="725"/>
        <end position="745"/>
    </location>
</feature>
<dbReference type="InterPro" id="IPR041095">
    <property type="entry name" value="EFG_II"/>
</dbReference>
<dbReference type="SUPFAM" id="SSF52540">
    <property type="entry name" value="P-loop containing nucleoside triphosphate hydrolases"/>
    <property type="match status" value="1"/>
</dbReference>
<evidence type="ECO:0000256" key="1">
    <source>
        <dbReference type="ARBA" id="ARBA00022741"/>
    </source>
</evidence>
<dbReference type="SUPFAM" id="SSF54211">
    <property type="entry name" value="Ribosomal protein S5 domain 2-like"/>
    <property type="match status" value="1"/>
</dbReference>
<sequence length="745" mass="79017">MGDRAKTPAGAAGRAPTADRPSDIRNVVLVGHSGSGKTTLVEALAQTAGALNRAGRVEDGGTVSDHDEIERRRHRSVQLSLVPVSWGGCKVNLIDTPGYADFVGELRAGLRAADAALFVVSAAQEADAVAASTRALWEECAAVGMPRAVVVTHLDTARTGFTELTEVCAGLFGRDDPDAVLPLHLPVHGPEAADGHAPATGLIGLLTERILDYSTGVRREEPPDEGRRELIAEARARLIEGIIAESEDETLMDRYLGGEPIDPGILVEDLEKAVARGAFHPVLAAAPAAEGGAQGLGTVELLELITRGFPSPLEHGPRAVTTPDGRPRPPVVCDPEGPLVAEVVKTATDPYVGRISLVRVFSGTLRPDETVHVCGHGLVDRTRPAPASAPDEQDLHEADDRVGALTSPFGKQQRPVAHCIAGDLACVARLGHAGTGDTVSSEDDPLLMEPWTLPEPLLPLAVRAHGKADEDRLSQGLARLVAEDPALRLEQNPDTRQMVLWCLGEAHQDVALERLRERYGVRVDAVPYEVALRETFGGASSGRGRHVKQSGGHGQYAICEIDVEPLPPGSGVEFVDKVVGGAVPRPFVTSVEKGVRAQAARGIATGHPLVDVRVTLRDGKAHSVDSSDAAFQTAGALALREAAADVPVHLLEPVDEVGVLVPDEYVGPVMSDLSGRRGRVVGTDRAGPGRTLVRAEVPETEIVRYAVDLRSVSHGTGRFDRAYARHEPMPPHLAEKIRQRTENTP</sequence>
<dbReference type="InterPro" id="IPR035647">
    <property type="entry name" value="EFG_III/V"/>
</dbReference>
<dbReference type="CDD" id="cd16262">
    <property type="entry name" value="EFG_III"/>
    <property type="match status" value="1"/>
</dbReference>
<dbReference type="PANTHER" id="PTHR43261:SF6">
    <property type="entry name" value="ELONGATION FACTOR G-LIKE PROTEIN"/>
    <property type="match status" value="1"/>
</dbReference>
<dbReference type="InterPro" id="IPR009022">
    <property type="entry name" value="EFG_III"/>
</dbReference>
<keyword evidence="6" id="KW-1185">Reference proteome</keyword>
<feature type="domain" description="Tr-type G" evidence="4">
    <location>
        <begin position="22"/>
        <end position="252"/>
    </location>
</feature>
<dbReference type="Proteomes" id="UP001614391">
    <property type="component" value="Unassembled WGS sequence"/>
</dbReference>
<dbReference type="EMBL" id="JBITYT010000009">
    <property type="protein sequence ID" value="MFI9121765.1"/>
    <property type="molecule type" value="Genomic_DNA"/>
</dbReference>
<dbReference type="Gene3D" id="3.40.50.300">
    <property type="entry name" value="P-loop containing nucleotide triphosphate hydrolases"/>
    <property type="match status" value="1"/>
</dbReference>
<dbReference type="InterPro" id="IPR009000">
    <property type="entry name" value="Transl_B-barrel_sf"/>
</dbReference>
<dbReference type="Gene3D" id="3.30.230.10">
    <property type="match status" value="1"/>
</dbReference>
<dbReference type="Gene3D" id="2.40.30.10">
    <property type="entry name" value="Translation factors"/>
    <property type="match status" value="1"/>
</dbReference>
<dbReference type="Pfam" id="PF00009">
    <property type="entry name" value="GTP_EFTU"/>
    <property type="match status" value="1"/>
</dbReference>
<dbReference type="InterPro" id="IPR035649">
    <property type="entry name" value="EFG_V"/>
</dbReference>
<dbReference type="CDD" id="cd03713">
    <property type="entry name" value="EFG_mtEFG_C"/>
    <property type="match status" value="1"/>
</dbReference>
<evidence type="ECO:0000259" key="4">
    <source>
        <dbReference type="PROSITE" id="PS51722"/>
    </source>
</evidence>
<name>A0ABW8CVZ2_STRBI</name>
<dbReference type="InterPro" id="IPR020568">
    <property type="entry name" value="Ribosomal_Su5_D2-typ_SF"/>
</dbReference>
<dbReference type="SMART" id="SM00838">
    <property type="entry name" value="EFG_C"/>
    <property type="match status" value="1"/>
</dbReference>
<feature type="region of interest" description="Disordered" evidence="3">
    <location>
        <begin position="313"/>
        <end position="334"/>
    </location>
</feature>
<dbReference type="SMART" id="SM00889">
    <property type="entry name" value="EFG_IV"/>
    <property type="match status" value="1"/>
</dbReference>
<dbReference type="NCBIfam" id="TIGR00231">
    <property type="entry name" value="small_GTP"/>
    <property type="match status" value="1"/>
</dbReference>
<evidence type="ECO:0000313" key="5">
    <source>
        <dbReference type="EMBL" id="MFI9121765.1"/>
    </source>
</evidence>
<dbReference type="Pfam" id="PF00679">
    <property type="entry name" value="EFG_C"/>
    <property type="match status" value="1"/>
</dbReference>
<dbReference type="RefSeq" id="WP_399616741.1">
    <property type="nucleotide sequence ID" value="NZ_JBITYT010000009.1"/>
</dbReference>
<organism evidence="5 6">
    <name type="scientific">Streptomyces bikiniensis</name>
    <dbReference type="NCBI Taxonomy" id="1896"/>
    <lineage>
        <taxon>Bacteria</taxon>
        <taxon>Bacillati</taxon>
        <taxon>Actinomycetota</taxon>
        <taxon>Actinomycetes</taxon>
        <taxon>Kitasatosporales</taxon>
        <taxon>Streptomycetaceae</taxon>
        <taxon>Streptomyces</taxon>
    </lineage>
</organism>
<dbReference type="NCBIfam" id="NF009377">
    <property type="entry name" value="PRK12740.1-1"/>
    <property type="match status" value="1"/>
</dbReference>
<dbReference type="InterPro" id="IPR005517">
    <property type="entry name" value="Transl_elong_EFG/EF2_IV"/>
</dbReference>
<protein>
    <submittedName>
        <fullName evidence="5">Elongation factor G-like protein EF-G2</fullName>
    </submittedName>
</protein>
<keyword evidence="1" id="KW-0547">Nucleotide-binding</keyword>
<dbReference type="Pfam" id="PF22042">
    <property type="entry name" value="EF-G_D2"/>
    <property type="match status" value="1"/>
</dbReference>
<feature type="compositionally biased region" description="Low complexity" evidence="3">
    <location>
        <begin position="7"/>
        <end position="18"/>
    </location>
</feature>
<dbReference type="InterPro" id="IPR005225">
    <property type="entry name" value="Small_GTP-bd"/>
</dbReference>